<name>A0A7S9SUU8_9VIRU</name>
<reference evidence="2" key="1">
    <citation type="submission" date="2020-08" db="EMBL/GenBank/DDBJ databases">
        <title>Bridging the membrane lipid divide: bacteria of the FCB group superphylum have the potential to synthesize archaeal ether lipids.</title>
        <authorList>
            <person name="Villanueva L."/>
            <person name="von Meijenfeldt F.A.B."/>
            <person name="Westbye A.B."/>
            <person name="Yadav S."/>
            <person name="Hopmans E.C."/>
            <person name="Dutilh B.E."/>
            <person name="Sinninghe Damste J.S."/>
        </authorList>
    </citation>
    <scope>NUCLEOTIDE SEQUENCE</scope>
    <source>
        <strain evidence="2">NIOZ-UU159</strain>
    </source>
</reference>
<proteinExistence type="predicted"/>
<protein>
    <submittedName>
        <fullName evidence="2">Uncharacterized protein</fullName>
    </submittedName>
</protein>
<sequence>MKLNIINNYKTIYYNILTIFYLILNLFLPLYESVIISMHNQATKNLFGDIKKIKRIRIIEFLNELEDKDKLLLDKNNNLLVIEYKHEDYVEYDSESESENELNSINKKNNKGVLVELKKLLNNSIKTE</sequence>
<keyword evidence="1" id="KW-0812">Transmembrane</keyword>
<evidence type="ECO:0000256" key="1">
    <source>
        <dbReference type="SAM" id="Phobius"/>
    </source>
</evidence>
<keyword evidence="1" id="KW-0472">Membrane</keyword>
<keyword evidence="1" id="KW-1133">Transmembrane helix</keyword>
<evidence type="ECO:0000313" key="2">
    <source>
        <dbReference type="EMBL" id="QPI16772.1"/>
    </source>
</evidence>
<accession>A0A7S9SUU8</accession>
<dbReference type="EMBL" id="MW030601">
    <property type="protein sequence ID" value="QPI16772.1"/>
    <property type="molecule type" value="Genomic_DNA"/>
</dbReference>
<organism evidence="2">
    <name type="scientific">Virus NIOZ-UU159</name>
    <dbReference type="NCBI Taxonomy" id="2763270"/>
    <lineage>
        <taxon>Viruses</taxon>
    </lineage>
</organism>
<gene>
    <name evidence="2" type="ORF">NIOZUU159_00267</name>
</gene>
<feature type="transmembrane region" description="Helical" evidence="1">
    <location>
        <begin position="12"/>
        <end position="31"/>
    </location>
</feature>